<organism evidence="3 4">
    <name type="scientific">Helobdella robusta</name>
    <name type="common">Californian leech</name>
    <dbReference type="NCBI Taxonomy" id="6412"/>
    <lineage>
        <taxon>Eukaryota</taxon>
        <taxon>Metazoa</taxon>
        <taxon>Spiralia</taxon>
        <taxon>Lophotrochozoa</taxon>
        <taxon>Annelida</taxon>
        <taxon>Clitellata</taxon>
        <taxon>Hirudinea</taxon>
        <taxon>Rhynchobdellida</taxon>
        <taxon>Glossiphoniidae</taxon>
        <taxon>Helobdella</taxon>
    </lineage>
</organism>
<dbReference type="HOGENOM" id="CLU_596246_0_0_1"/>
<keyword evidence="4" id="KW-1185">Reference proteome</keyword>
<dbReference type="eggNOG" id="ENOG502QQVP">
    <property type="taxonomic scope" value="Eukaryota"/>
</dbReference>
<protein>
    <recommendedName>
        <fullName evidence="1">HAT C-terminal dimerisation domain-containing protein</fullName>
    </recommendedName>
</protein>
<reference evidence="4" key="1">
    <citation type="submission" date="2012-12" db="EMBL/GenBank/DDBJ databases">
        <authorList>
            <person name="Hellsten U."/>
            <person name="Grimwood J."/>
            <person name="Chapman J.A."/>
            <person name="Shapiro H."/>
            <person name="Aerts A."/>
            <person name="Otillar R.P."/>
            <person name="Terry A.Y."/>
            <person name="Boore J.L."/>
            <person name="Simakov O."/>
            <person name="Marletaz F."/>
            <person name="Cho S.-J."/>
            <person name="Edsinger-Gonzales E."/>
            <person name="Havlak P."/>
            <person name="Kuo D.-H."/>
            <person name="Larsson T."/>
            <person name="Lv J."/>
            <person name="Arendt D."/>
            <person name="Savage R."/>
            <person name="Osoegawa K."/>
            <person name="de Jong P."/>
            <person name="Lindberg D.R."/>
            <person name="Seaver E.C."/>
            <person name="Weisblat D.A."/>
            <person name="Putnam N.H."/>
            <person name="Grigoriev I.V."/>
            <person name="Rokhsar D.S."/>
        </authorList>
    </citation>
    <scope>NUCLEOTIDE SEQUENCE</scope>
</reference>
<dbReference type="InParanoid" id="T1ETF1"/>
<feature type="domain" description="HAT C-terminal dimerisation" evidence="1">
    <location>
        <begin position="152"/>
        <end position="207"/>
    </location>
</feature>
<dbReference type="InterPro" id="IPR052958">
    <property type="entry name" value="IFN-induced_PKR_regulator"/>
</dbReference>
<dbReference type="Pfam" id="PF05699">
    <property type="entry name" value="Dimer_Tnp_hAT"/>
    <property type="match status" value="1"/>
</dbReference>
<dbReference type="EMBL" id="KB097143">
    <property type="protein sequence ID" value="ESN99407.1"/>
    <property type="molecule type" value="Genomic_DNA"/>
</dbReference>
<dbReference type="EMBL" id="AMQM01001235">
    <property type="status" value="NOT_ANNOTATED_CDS"/>
    <property type="molecule type" value="Genomic_DNA"/>
</dbReference>
<dbReference type="InterPro" id="IPR008906">
    <property type="entry name" value="HATC_C_dom"/>
</dbReference>
<reference evidence="2 4" key="2">
    <citation type="journal article" date="2013" name="Nature">
        <title>Insights into bilaterian evolution from three spiralian genomes.</title>
        <authorList>
            <person name="Simakov O."/>
            <person name="Marletaz F."/>
            <person name="Cho S.J."/>
            <person name="Edsinger-Gonzales E."/>
            <person name="Havlak P."/>
            <person name="Hellsten U."/>
            <person name="Kuo D.H."/>
            <person name="Larsson T."/>
            <person name="Lv J."/>
            <person name="Arendt D."/>
            <person name="Savage R."/>
            <person name="Osoegawa K."/>
            <person name="de Jong P."/>
            <person name="Grimwood J."/>
            <person name="Chapman J.A."/>
            <person name="Shapiro H."/>
            <person name="Aerts A."/>
            <person name="Otillar R.P."/>
            <person name="Terry A.Y."/>
            <person name="Boore J.L."/>
            <person name="Grigoriev I.V."/>
            <person name="Lindberg D.R."/>
            <person name="Seaver E.C."/>
            <person name="Weisblat D.A."/>
            <person name="Putnam N.H."/>
            <person name="Rokhsar D.S."/>
        </authorList>
    </citation>
    <scope>NUCLEOTIDE SEQUENCE</scope>
</reference>
<reference evidence="3" key="3">
    <citation type="submission" date="2015-06" db="UniProtKB">
        <authorList>
            <consortium name="EnsemblMetazoa"/>
        </authorList>
    </citation>
    <scope>IDENTIFICATION</scope>
</reference>
<dbReference type="Proteomes" id="UP000015101">
    <property type="component" value="Unassembled WGS sequence"/>
</dbReference>
<dbReference type="EnsemblMetazoa" id="HelroT162955">
    <property type="protein sequence ID" value="HelroP162955"/>
    <property type="gene ID" value="HelroG162955"/>
</dbReference>
<dbReference type="GeneID" id="20199851"/>
<gene>
    <name evidence="3" type="primary">20199851</name>
    <name evidence="2" type="ORF">HELRODRAFT_162955</name>
</gene>
<proteinExistence type="predicted"/>
<dbReference type="RefSeq" id="XP_009023248.1">
    <property type="nucleotide sequence ID" value="XM_009025000.1"/>
</dbReference>
<name>T1ETF1_HELRO</name>
<evidence type="ECO:0000313" key="3">
    <source>
        <dbReference type="EnsemblMetazoa" id="HelroP162955"/>
    </source>
</evidence>
<dbReference type="AlphaFoldDB" id="T1ETF1"/>
<dbReference type="OrthoDB" id="10029684at2759"/>
<evidence type="ECO:0000313" key="2">
    <source>
        <dbReference type="EMBL" id="ESN99407.1"/>
    </source>
</evidence>
<sequence length="459" mass="53002">MFSEIFRAAEKIIIEKDGTFTYKRFVHRQTCRENVPSDSLEEYYGRSVYIPLLDALILDINTRFSKENLQCLQIYSLMPENIIKLNYKDVVESISAISNFYGTILGLSTQLEFISEVELWQSKCFRMNKDGGGVKSLTTDLSVVFHLCDPVQYPITQKLFRIIKACPVSVASAERSLSTLRRIKTWLRTRMTEDRLVGLALLNVNRDVLVYVENVIERFAKSGNRKIEFVLEIVISQPIKVADFSDHYPIYTVVENTGFVTTDTLTLKRNINKRNISLIKEALSSEKWESITDGSNIDTCCMNFYNQLNRILDTYAPLQPLKRKNKKPWEEKNYFSQRFNYAKSCSKKKWEIINSIMNKNQQLNDINKIKVNNNNIIDNAEESKKFLGVIKDNLSWDMHIDSLSKKINKTIGAINKIKKCCAVKVHSTFSSALYTTCKNNTAWGKFKTYRSRNLGETSC</sequence>
<dbReference type="GO" id="GO:0046983">
    <property type="term" value="F:protein dimerization activity"/>
    <property type="evidence" value="ECO:0007669"/>
    <property type="project" value="InterPro"/>
</dbReference>
<dbReference type="PANTHER" id="PTHR46289">
    <property type="entry name" value="52 KDA REPRESSOR OF THE INHIBITOR OF THE PROTEIN KINASE-LIKE PROTEIN-RELATED"/>
    <property type="match status" value="1"/>
</dbReference>
<evidence type="ECO:0000313" key="4">
    <source>
        <dbReference type="Proteomes" id="UP000015101"/>
    </source>
</evidence>
<evidence type="ECO:0000259" key="1">
    <source>
        <dbReference type="Pfam" id="PF05699"/>
    </source>
</evidence>
<dbReference type="KEGG" id="hro:HELRODRAFT_162955"/>
<dbReference type="PANTHER" id="PTHR46289:SF14">
    <property type="entry name" value="DUF4371 DOMAIN-CONTAINING PROTEIN"/>
    <property type="match status" value="1"/>
</dbReference>
<dbReference type="CTD" id="20199851"/>
<accession>T1ETF1</accession>